<dbReference type="KEGG" id="cbei:LF65_02748"/>
<keyword evidence="6 10" id="KW-0418">Kinase</keyword>
<evidence type="ECO:0000259" key="9">
    <source>
        <dbReference type="PROSITE" id="PS50109"/>
    </source>
</evidence>
<dbReference type="GO" id="GO:0005524">
    <property type="term" value="F:ATP binding"/>
    <property type="evidence" value="ECO:0007669"/>
    <property type="project" value="UniProtKB-KW"/>
</dbReference>
<dbReference type="PANTHER" id="PTHR43547:SF2">
    <property type="entry name" value="HYBRID SIGNAL TRANSDUCTION HISTIDINE KINASE C"/>
    <property type="match status" value="1"/>
</dbReference>
<reference evidence="11 13" key="3">
    <citation type="submission" date="2016-05" db="EMBL/GenBank/DDBJ databases">
        <title>Microbial solvent formation.</title>
        <authorList>
            <person name="Poehlein A."/>
            <person name="Montoya Solano J.D."/>
            <person name="Flitsch S."/>
            <person name="Krabben P."/>
            <person name="Duerre P."/>
            <person name="Daniel R."/>
        </authorList>
    </citation>
    <scope>NUCLEOTIDE SEQUENCE [LARGE SCALE GENOMIC DNA]</scope>
    <source>
        <strain evidence="11 13">DSM 53</strain>
    </source>
</reference>
<evidence type="ECO:0000256" key="5">
    <source>
        <dbReference type="ARBA" id="ARBA00022741"/>
    </source>
</evidence>
<dbReference type="InterPro" id="IPR029016">
    <property type="entry name" value="GAF-like_dom_sf"/>
</dbReference>
<dbReference type="EMBL" id="LZZI01000073">
    <property type="protein sequence ID" value="OOM59499.1"/>
    <property type="molecule type" value="Genomic_DNA"/>
</dbReference>
<comment type="catalytic activity">
    <reaction evidence="1">
        <text>ATP + protein L-histidine = ADP + protein N-phospho-L-histidine.</text>
        <dbReference type="EC" id="2.7.13.3"/>
    </reaction>
</comment>
<gene>
    <name evidence="11" type="primary">tmoS_4</name>
    <name evidence="11" type="ORF">CLBCK_34490</name>
    <name evidence="10" type="ORF">LF65_02748</name>
</gene>
<proteinExistence type="predicted"/>
<dbReference type="InterPro" id="IPR004358">
    <property type="entry name" value="Sig_transdc_His_kin-like_C"/>
</dbReference>
<evidence type="ECO:0000256" key="2">
    <source>
        <dbReference type="ARBA" id="ARBA00012438"/>
    </source>
</evidence>
<dbReference type="Proteomes" id="UP000031866">
    <property type="component" value="Chromosome"/>
</dbReference>
<dbReference type="RefSeq" id="WP_041896700.1">
    <property type="nucleotide sequence ID" value="NZ_CP010086.2"/>
</dbReference>
<dbReference type="OrthoDB" id="9813394at2"/>
<dbReference type="PANTHER" id="PTHR43547">
    <property type="entry name" value="TWO-COMPONENT HISTIDINE KINASE"/>
    <property type="match status" value="1"/>
</dbReference>
<keyword evidence="5" id="KW-0547">Nucleotide-binding</keyword>
<evidence type="ECO:0000256" key="6">
    <source>
        <dbReference type="ARBA" id="ARBA00022777"/>
    </source>
</evidence>
<evidence type="ECO:0000313" key="13">
    <source>
        <dbReference type="Proteomes" id="UP000190973"/>
    </source>
</evidence>
<feature type="domain" description="Histidine kinase" evidence="9">
    <location>
        <begin position="228"/>
        <end position="449"/>
    </location>
</feature>
<protein>
    <recommendedName>
        <fullName evidence="2">histidine kinase</fullName>
        <ecNumber evidence="2">2.7.13.3</ecNumber>
    </recommendedName>
</protein>
<dbReference type="InterPro" id="IPR003594">
    <property type="entry name" value="HATPase_dom"/>
</dbReference>
<dbReference type="InterPro" id="IPR036097">
    <property type="entry name" value="HisK_dim/P_sf"/>
</dbReference>
<organism evidence="10 12">
    <name type="scientific">Clostridium beijerinckii</name>
    <name type="common">Clostridium MP</name>
    <dbReference type="NCBI Taxonomy" id="1520"/>
    <lineage>
        <taxon>Bacteria</taxon>
        <taxon>Bacillati</taxon>
        <taxon>Bacillota</taxon>
        <taxon>Clostridia</taxon>
        <taxon>Eubacteriales</taxon>
        <taxon>Clostridiaceae</taxon>
        <taxon>Clostridium</taxon>
    </lineage>
</organism>
<evidence type="ECO:0000313" key="10">
    <source>
        <dbReference type="EMBL" id="AJG99321.1"/>
    </source>
</evidence>
<evidence type="ECO:0000313" key="12">
    <source>
        <dbReference type="Proteomes" id="UP000031866"/>
    </source>
</evidence>
<dbReference type="PRINTS" id="PR00344">
    <property type="entry name" value="BCTRLSENSOR"/>
</dbReference>
<dbReference type="InterPro" id="IPR005467">
    <property type="entry name" value="His_kinase_dom"/>
</dbReference>
<dbReference type="Gene3D" id="3.30.450.40">
    <property type="match status" value="1"/>
</dbReference>
<dbReference type="Gene3D" id="3.30.565.10">
    <property type="entry name" value="Histidine kinase-like ATPase, C-terminal domain"/>
    <property type="match status" value="1"/>
</dbReference>
<dbReference type="CDD" id="cd16922">
    <property type="entry name" value="HATPase_EvgS-ArcB-TorS-like"/>
    <property type="match status" value="1"/>
</dbReference>
<dbReference type="AlphaFoldDB" id="A0A0B5QM83"/>
<keyword evidence="8" id="KW-0902">Two-component regulatory system</keyword>
<dbReference type="FunFam" id="3.30.565.10:FF:000037">
    <property type="entry name" value="Hybrid sensor histidine kinase/response regulator"/>
    <property type="match status" value="1"/>
</dbReference>
<dbReference type="PROSITE" id="PS50109">
    <property type="entry name" value="HIS_KIN"/>
    <property type="match status" value="1"/>
</dbReference>
<dbReference type="InterPro" id="IPR036890">
    <property type="entry name" value="HATPase_C_sf"/>
</dbReference>
<dbReference type="InterPro" id="IPR003661">
    <property type="entry name" value="HisK_dim/P_dom"/>
</dbReference>
<keyword evidence="7" id="KW-0067">ATP-binding</keyword>
<dbReference type="Pfam" id="PF02518">
    <property type="entry name" value="HATPase_c"/>
    <property type="match status" value="1"/>
</dbReference>
<evidence type="ECO:0000256" key="8">
    <source>
        <dbReference type="ARBA" id="ARBA00023012"/>
    </source>
</evidence>
<dbReference type="GO" id="GO:0000155">
    <property type="term" value="F:phosphorelay sensor kinase activity"/>
    <property type="evidence" value="ECO:0007669"/>
    <property type="project" value="InterPro"/>
</dbReference>
<reference evidence="12" key="1">
    <citation type="submission" date="2014-12" db="EMBL/GenBank/DDBJ databases">
        <title>Genome sequence of Clostridium beijerinckii strain 59B.</title>
        <authorList>
            <person name="Little G.T."/>
            <person name="Minton N.P."/>
        </authorList>
    </citation>
    <scope>NUCLEOTIDE SEQUENCE [LARGE SCALE GENOMIC DNA]</scope>
    <source>
        <strain evidence="12">59B</strain>
    </source>
</reference>
<evidence type="ECO:0000256" key="4">
    <source>
        <dbReference type="ARBA" id="ARBA00022679"/>
    </source>
</evidence>
<dbReference type="Gene3D" id="1.10.287.130">
    <property type="match status" value="1"/>
</dbReference>
<name>A0A0B5QM83_CLOBE</name>
<dbReference type="SUPFAM" id="SSF55874">
    <property type="entry name" value="ATPase domain of HSP90 chaperone/DNA topoisomerase II/histidine kinase"/>
    <property type="match status" value="1"/>
</dbReference>
<evidence type="ECO:0000256" key="7">
    <source>
        <dbReference type="ARBA" id="ARBA00022840"/>
    </source>
</evidence>
<keyword evidence="4 11" id="KW-0808">Transferase</keyword>
<evidence type="ECO:0000313" key="11">
    <source>
        <dbReference type="EMBL" id="OOM59499.1"/>
    </source>
</evidence>
<dbReference type="STRING" id="1520.LF65_02748"/>
<dbReference type="SMART" id="SM00388">
    <property type="entry name" value="HisKA"/>
    <property type="match status" value="1"/>
</dbReference>
<evidence type="ECO:0000256" key="1">
    <source>
        <dbReference type="ARBA" id="ARBA00000085"/>
    </source>
</evidence>
<dbReference type="EMBL" id="CP010086">
    <property type="protein sequence ID" value="AJG99321.1"/>
    <property type="molecule type" value="Genomic_DNA"/>
</dbReference>
<accession>A0A0B5QM83</accession>
<dbReference type="Pfam" id="PF00512">
    <property type="entry name" value="HisKA"/>
    <property type="match status" value="1"/>
</dbReference>
<dbReference type="CDD" id="cd00082">
    <property type="entry name" value="HisKA"/>
    <property type="match status" value="1"/>
</dbReference>
<dbReference type="EC" id="2.7.13.3" evidence="2"/>
<reference evidence="10" key="2">
    <citation type="submission" date="2016-02" db="EMBL/GenBank/DDBJ databases">
        <title>Genome sequence of Clostridium beijerinckii strain 59B.</title>
        <authorList>
            <person name="Little G.T."/>
            <person name="Minton N.P."/>
        </authorList>
    </citation>
    <scope>NUCLEOTIDE SEQUENCE</scope>
    <source>
        <strain evidence="10">NCIMB 14988</strain>
    </source>
</reference>
<keyword evidence="3" id="KW-0597">Phosphoprotein</keyword>
<dbReference type="SUPFAM" id="SSF47384">
    <property type="entry name" value="Homodimeric domain of signal transducing histidine kinase"/>
    <property type="match status" value="1"/>
</dbReference>
<dbReference type="Proteomes" id="UP000190973">
    <property type="component" value="Unassembled WGS sequence"/>
</dbReference>
<dbReference type="SMART" id="SM00387">
    <property type="entry name" value="HATPase_c"/>
    <property type="match status" value="1"/>
</dbReference>
<evidence type="ECO:0000256" key="3">
    <source>
        <dbReference type="ARBA" id="ARBA00022553"/>
    </source>
</evidence>
<sequence>MQDIDEQEADYIIESKKKCRKLGLDPNKPRVSPNAISELELAKKKEVYKEVLDVVKFFGNKMIKSLEGTPILVTITDENGYLLEILGDEAIGETMFEFGVKPGIQFREEVMGTNVVSLTLKQNHPIQIIGDNHYYNCLQKSACYGVPFHYSDDDNLLGTICIMTAVILHNPFFLMTLTTVVDAIERELLLRKQNRKINKQNELLYESEKKQRELLEKDLVMKDEFITLITHEFKTPINVIYSAIQLIEQVYINQIPQSVKNLIASIKRNAFRQLRLVNNLLDITKLKADQFKLNQKNIDIVFITQLIAESIKIYAEQKKIAFEFRTNTYRLNTSIDDEKYERIILNLLSNAIKFTPEGGNITVEIIENMKNKTVSIAVIDTGVGIPEDKREVIFERFGQVDNNLSRQAEGSGIGLALVKMLVEILEGSIKVESELGIGSKFTITLPIKEVIFEEKSNAFISSDNGLVNAINVEFSDIYF</sequence>